<evidence type="ECO:0000256" key="3">
    <source>
        <dbReference type="ARBA" id="ARBA00023163"/>
    </source>
</evidence>
<dbReference type="InterPro" id="IPR012295">
    <property type="entry name" value="TBP_dom_sf"/>
</dbReference>
<accession>A0A7R9MLS0</accession>
<dbReference type="EMBL" id="CAJPVJ010028620">
    <property type="protein sequence ID" value="CAG2179763.1"/>
    <property type="molecule type" value="Genomic_DNA"/>
</dbReference>
<keyword evidence="5" id="KW-1185">Reference proteome</keyword>
<organism evidence="4">
    <name type="scientific">Oppiella nova</name>
    <dbReference type="NCBI Taxonomy" id="334625"/>
    <lineage>
        <taxon>Eukaryota</taxon>
        <taxon>Metazoa</taxon>
        <taxon>Ecdysozoa</taxon>
        <taxon>Arthropoda</taxon>
        <taxon>Chelicerata</taxon>
        <taxon>Arachnida</taxon>
        <taxon>Acari</taxon>
        <taxon>Acariformes</taxon>
        <taxon>Sarcoptiformes</taxon>
        <taxon>Oribatida</taxon>
        <taxon>Brachypylina</taxon>
        <taxon>Oppioidea</taxon>
        <taxon>Oppiidae</taxon>
        <taxon>Oppiella</taxon>
    </lineage>
</organism>
<dbReference type="OrthoDB" id="2127950at2759"/>
<dbReference type="InterPro" id="IPR000814">
    <property type="entry name" value="TBP"/>
</dbReference>
<name>A0A7R9MLS0_9ACAR</name>
<dbReference type="Proteomes" id="UP000728032">
    <property type="component" value="Unassembled WGS sequence"/>
</dbReference>
<dbReference type="PRINTS" id="PR00686">
    <property type="entry name" value="TIFACTORIID"/>
</dbReference>
<evidence type="ECO:0008006" key="6">
    <source>
        <dbReference type="Google" id="ProtNLM"/>
    </source>
</evidence>
<dbReference type="SUPFAM" id="SSF55945">
    <property type="entry name" value="TATA-box binding protein-like"/>
    <property type="match status" value="2"/>
</dbReference>
<evidence type="ECO:0000313" key="4">
    <source>
        <dbReference type="EMBL" id="CAD7662627.1"/>
    </source>
</evidence>
<dbReference type="HAMAP" id="MF_00408">
    <property type="entry name" value="TATA_bind_prot_arch"/>
    <property type="match status" value="1"/>
</dbReference>
<evidence type="ECO:0000256" key="1">
    <source>
        <dbReference type="ARBA" id="ARBA00005560"/>
    </source>
</evidence>
<proteinExistence type="inferred from homology"/>
<dbReference type="EMBL" id="OC943445">
    <property type="protein sequence ID" value="CAD7662627.1"/>
    <property type="molecule type" value="Genomic_DNA"/>
</dbReference>
<reference evidence="4" key="1">
    <citation type="submission" date="2020-11" db="EMBL/GenBank/DDBJ databases">
        <authorList>
            <person name="Tran Van P."/>
        </authorList>
    </citation>
    <scope>NUCLEOTIDE SEQUENCE</scope>
</reference>
<evidence type="ECO:0000313" key="5">
    <source>
        <dbReference type="Proteomes" id="UP000728032"/>
    </source>
</evidence>
<dbReference type="AlphaFoldDB" id="A0A7R9MLS0"/>
<dbReference type="Pfam" id="PF00352">
    <property type="entry name" value="TBP"/>
    <property type="match status" value="2"/>
</dbReference>
<evidence type="ECO:0000256" key="2">
    <source>
        <dbReference type="ARBA" id="ARBA00023125"/>
    </source>
</evidence>
<keyword evidence="3" id="KW-0804">Transcription</keyword>
<gene>
    <name evidence="4" type="ORF">ONB1V03_LOCUS19187</name>
</gene>
<protein>
    <recommendedName>
        <fullName evidence="6">TATA-box-binding protein</fullName>
    </recommendedName>
</protein>
<dbReference type="PANTHER" id="PTHR10126">
    <property type="entry name" value="TATA-BOX BINDING PROTEIN"/>
    <property type="match status" value="1"/>
</dbReference>
<dbReference type="GO" id="GO:0006352">
    <property type="term" value="P:DNA-templated transcription initiation"/>
    <property type="evidence" value="ECO:0007669"/>
    <property type="project" value="InterPro"/>
</dbReference>
<sequence length="277" mass="30864">MGDKDDKKYLEEIFANYMDTDTSPASSASNAVPTAPVSSSISIQTSVICNANDIKVENDIKPDITGISSTPSVTTRATDALEDDDAILMHGIPKATSDLVLSNVVATVNLGRRLPLQEISRQCLNAEYNARRLNILFIRIRNPKTTALVFKSGKMVTTGANTERNAHKSARRFARIIQRFVPDVRFFNFQIHNMVASGAVLFSLRLEILCIHMGYRAHYEPELFPALVYRMSEPMVTVLLFSTGKVVITGAKGRQELMKAFELMLPMLQKVHREVTE</sequence>
<comment type="similarity">
    <text evidence="1">Belongs to the TBP family.</text>
</comment>
<dbReference type="Gene3D" id="3.30.310.10">
    <property type="entry name" value="TATA-Binding Protein"/>
    <property type="match status" value="2"/>
</dbReference>
<keyword evidence="2" id="KW-0238">DNA-binding</keyword>
<dbReference type="GO" id="GO:0003677">
    <property type="term" value="F:DNA binding"/>
    <property type="evidence" value="ECO:0007669"/>
    <property type="project" value="UniProtKB-KW"/>
</dbReference>